<evidence type="ECO:0000313" key="1">
    <source>
        <dbReference type="EMBL" id="CAG8467560.1"/>
    </source>
</evidence>
<reference evidence="1" key="1">
    <citation type="submission" date="2021-06" db="EMBL/GenBank/DDBJ databases">
        <authorList>
            <person name="Kallberg Y."/>
            <person name="Tangrot J."/>
            <person name="Rosling A."/>
        </authorList>
    </citation>
    <scope>NUCLEOTIDE SEQUENCE</scope>
    <source>
        <strain evidence="1">CL356</strain>
    </source>
</reference>
<dbReference type="EMBL" id="CAJVPT010001711">
    <property type="protein sequence ID" value="CAG8467560.1"/>
    <property type="molecule type" value="Genomic_DNA"/>
</dbReference>
<proteinExistence type="predicted"/>
<feature type="non-terminal residue" evidence="1">
    <location>
        <position position="104"/>
    </location>
</feature>
<name>A0ACA9KFK9_9GLOM</name>
<keyword evidence="2" id="KW-1185">Reference proteome</keyword>
<accession>A0ACA9KFK9</accession>
<comment type="caution">
    <text evidence="1">The sequence shown here is derived from an EMBL/GenBank/DDBJ whole genome shotgun (WGS) entry which is preliminary data.</text>
</comment>
<sequence length="104" mass="11433">MSGVESSSLSYEEDSLPDYYIDIPSLDVKRRKTLSAVDNADFSFFHIRACVVSGIGFFTDAYDLFVINLVSTMLGYTYFSESNYQVPTAIDTGLKISAACGTLV</sequence>
<evidence type="ECO:0000313" key="2">
    <source>
        <dbReference type="Proteomes" id="UP000789525"/>
    </source>
</evidence>
<organism evidence="1 2">
    <name type="scientific">Acaulospora colombiana</name>
    <dbReference type="NCBI Taxonomy" id="27376"/>
    <lineage>
        <taxon>Eukaryota</taxon>
        <taxon>Fungi</taxon>
        <taxon>Fungi incertae sedis</taxon>
        <taxon>Mucoromycota</taxon>
        <taxon>Glomeromycotina</taxon>
        <taxon>Glomeromycetes</taxon>
        <taxon>Diversisporales</taxon>
        <taxon>Acaulosporaceae</taxon>
        <taxon>Acaulospora</taxon>
    </lineage>
</organism>
<dbReference type="Proteomes" id="UP000789525">
    <property type="component" value="Unassembled WGS sequence"/>
</dbReference>
<protein>
    <submittedName>
        <fullName evidence="1">5123_t:CDS:1</fullName>
    </submittedName>
</protein>
<gene>
    <name evidence="1" type="ORF">ACOLOM_LOCUS1448</name>
</gene>